<name>D8UB37_VOLCA</name>
<dbReference type="InParanoid" id="D8UB37"/>
<protein>
    <submittedName>
        <fullName evidence="1">Uncharacterized protein</fullName>
    </submittedName>
</protein>
<evidence type="ECO:0000313" key="1">
    <source>
        <dbReference type="EMBL" id="EFJ43040.1"/>
    </source>
</evidence>
<gene>
    <name evidence="1" type="ORF">VOLCADRAFT_96803</name>
</gene>
<dbReference type="AlphaFoldDB" id="D8UB37"/>
<dbReference type="Proteomes" id="UP000001058">
    <property type="component" value="Unassembled WGS sequence"/>
</dbReference>
<dbReference type="EMBL" id="GL378376">
    <property type="protein sequence ID" value="EFJ43040.1"/>
    <property type="molecule type" value="Genomic_DNA"/>
</dbReference>
<dbReference type="KEGG" id="vcn:VOLCADRAFT_96803"/>
<dbReference type="RefSeq" id="XP_002955839.1">
    <property type="nucleotide sequence ID" value="XM_002955793.1"/>
</dbReference>
<accession>D8UB37</accession>
<proteinExistence type="predicted"/>
<sequence length="117" mass="12166">MVTRYAKKRTSFMSASYTAIPKLVPCCSCSRRLRRWLPRLWCRVAPGGGSGAGGEICRTMLTQITNGPNLITSRVPGWGDGGGPARGGSSTAAAAVSCGFGAVPDRPGTAASVAHRR</sequence>
<reference evidence="1 2" key="1">
    <citation type="journal article" date="2010" name="Science">
        <title>Genomic analysis of organismal complexity in the multicellular green alga Volvox carteri.</title>
        <authorList>
            <person name="Prochnik S.E."/>
            <person name="Umen J."/>
            <person name="Nedelcu A.M."/>
            <person name="Hallmann A."/>
            <person name="Miller S.M."/>
            <person name="Nishii I."/>
            <person name="Ferris P."/>
            <person name="Kuo A."/>
            <person name="Mitros T."/>
            <person name="Fritz-Laylin L.K."/>
            <person name="Hellsten U."/>
            <person name="Chapman J."/>
            <person name="Simakov O."/>
            <person name="Rensing S.A."/>
            <person name="Terry A."/>
            <person name="Pangilinan J."/>
            <person name="Kapitonov V."/>
            <person name="Jurka J."/>
            <person name="Salamov A."/>
            <person name="Shapiro H."/>
            <person name="Schmutz J."/>
            <person name="Grimwood J."/>
            <person name="Lindquist E."/>
            <person name="Lucas S."/>
            <person name="Grigoriev I.V."/>
            <person name="Schmitt R."/>
            <person name="Kirk D."/>
            <person name="Rokhsar D.S."/>
        </authorList>
    </citation>
    <scope>NUCLEOTIDE SEQUENCE [LARGE SCALE GENOMIC DNA]</scope>
    <source>
        <strain evidence="2">f. Nagariensis / Eve</strain>
    </source>
</reference>
<keyword evidence="2" id="KW-1185">Reference proteome</keyword>
<dbReference type="GeneID" id="9614834"/>
<evidence type="ECO:0000313" key="2">
    <source>
        <dbReference type="Proteomes" id="UP000001058"/>
    </source>
</evidence>
<organism evidence="2">
    <name type="scientific">Volvox carteri f. nagariensis</name>
    <dbReference type="NCBI Taxonomy" id="3068"/>
    <lineage>
        <taxon>Eukaryota</taxon>
        <taxon>Viridiplantae</taxon>
        <taxon>Chlorophyta</taxon>
        <taxon>core chlorophytes</taxon>
        <taxon>Chlorophyceae</taxon>
        <taxon>CS clade</taxon>
        <taxon>Chlamydomonadales</taxon>
        <taxon>Volvocaceae</taxon>
        <taxon>Volvox</taxon>
    </lineage>
</organism>